<protein>
    <submittedName>
        <fullName evidence="2">Uncharacterized protein</fullName>
    </submittedName>
</protein>
<proteinExistence type="predicted"/>
<evidence type="ECO:0000313" key="2">
    <source>
        <dbReference type="WBParaSite" id="JU765_v2.g7966.t1"/>
    </source>
</evidence>
<organism evidence="1 2">
    <name type="scientific">Panagrolaimus sp. JU765</name>
    <dbReference type="NCBI Taxonomy" id="591449"/>
    <lineage>
        <taxon>Eukaryota</taxon>
        <taxon>Metazoa</taxon>
        <taxon>Ecdysozoa</taxon>
        <taxon>Nematoda</taxon>
        <taxon>Chromadorea</taxon>
        <taxon>Rhabditida</taxon>
        <taxon>Tylenchina</taxon>
        <taxon>Panagrolaimomorpha</taxon>
        <taxon>Panagrolaimoidea</taxon>
        <taxon>Panagrolaimidae</taxon>
        <taxon>Panagrolaimus</taxon>
    </lineage>
</organism>
<reference evidence="2" key="1">
    <citation type="submission" date="2022-11" db="UniProtKB">
        <authorList>
            <consortium name="WormBaseParasite"/>
        </authorList>
    </citation>
    <scope>IDENTIFICATION</scope>
</reference>
<name>A0AC34RKY0_9BILA</name>
<dbReference type="Proteomes" id="UP000887576">
    <property type="component" value="Unplaced"/>
</dbReference>
<accession>A0AC34RKY0</accession>
<dbReference type="WBParaSite" id="JU765_v2.g7966.t1">
    <property type="protein sequence ID" value="JU765_v2.g7966.t1"/>
    <property type="gene ID" value="JU765_v2.g7966"/>
</dbReference>
<sequence>MFGTRLLPTIHYYFDDGYLESPINSASYHLMIANLFFGLFLIFVFLKIFQWRGISWFSIVYDFMILIAVFKTSFILSFLFVFSILLSIGIIVGDLQNESWTYLPFLIVEGFRVLSCILLEIIFVIIGVYITVSALFLDYNKDTVNDYKPGDESQEARIAMDFVINFAGSAIGPFVILPILLFSCYTIFVWWKWLIVYKAYKFIKYESSKEKNEKIYLFA</sequence>
<evidence type="ECO:0000313" key="1">
    <source>
        <dbReference type="Proteomes" id="UP000887576"/>
    </source>
</evidence>